<evidence type="ECO:0000313" key="1">
    <source>
        <dbReference type="EMBL" id="CCF36899.1"/>
    </source>
</evidence>
<feature type="non-terminal residue" evidence="1">
    <location>
        <position position="1"/>
    </location>
</feature>
<accession>H1V9J6</accession>
<gene>
    <name evidence="1" type="ORF">CH063_08360</name>
</gene>
<dbReference type="AlphaFoldDB" id="H1V9J6"/>
<proteinExistence type="predicted"/>
<organism evidence="1 2">
    <name type="scientific">Colletotrichum higginsianum (strain IMI 349063)</name>
    <name type="common">Crucifer anthracnose fungus</name>
    <dbReference type="NCBI Taxonomy" id="759273"/>
    <lineage>
        <taxon>Eukaryota</taxon>
        <taxon>Fungi</taxon>
        <taxon>Dikarya</taxon>
        <taxon>Ascomycota</taxon>
        <taxon>Pezizomycotina</taxon>
        <taxon>Sordariomycetes</taxon>
        <taxon>Hypocreomycetidae</taxon>
        <taxon>Glomerellales</taxon>
        <taxon>Glomerellaceae</taxon>
        <taxon>Colletotrichum</taxon>
        <taxon>Colletotrichum destructivum species complex</taxon>
    </lineage>
</organism>
<protein>
    <submittedName>
        <fullName evidence="1">Uncharacterized protein</fullName>
    </submittedName>
</protein>
<reference evidence="2" key="1">
    <citation type="journal article" date="2012" name="Nat. Genet.">
        <title>Lifestyle transitions in plant pathogenic Colletotrichum fungi deciphered by genome and transcriptome analyses.</title>
        <authorList>
            <person name="O'Connell R.J."/>
            <person name="Thon M.R."/>
            <person name="Hacquard S."/>
            <person name="Amyotte S.G."/>
            <person name="Kleemann J."/>
            <person name="Torres M.F."/>
            <person name="Damm U."/>
            <person name="Buiate E.A."/>
            <person name="Epstein L."/>
            <person name="Alkan N."/>
            <person name="Altmueller J."/>
            <person name="Alvarado-Balderrama L."/>
            <person name="Bauser C.A."/>
            <person name="Becker C."/>
            <person name="Birren B.W."/>
            <person name="Chen Z."/>
            <person name="Choi J."/>
            <person name="Crouch J.A."/>
            <person name="Duvick J.P."/>
            <person name="Farman M.A."/>
            <person name="Gan P."/>
            <person name="Heiman D."/>
            <person name="Henrissat B."/>
            <person name="Howard R.J."/>
            <person name="Kabbage M."/>
            <person name="Koch C."/>
            <person name="Kracher B."/>
            <person name="Kubo Y."/>
            <person name="Law A.D."/>
            <person name="Lebrun M.-H."/>
            <person name="Lee Y.-H."/>
            <person name="Miyara I."/>
            <person name="Moore N."/>
            <person name="Neumann U."/>
            <person name="Nordstroem K."/>
            <person name="Panaccione D.G."/>
            <person name="Panstruga R."/>
            <person name="Place M."/>
            <person name="Proctor R.H."/>
            <person name="Prusky D."/>
            <person name="Rech G."/>
            <person name="Reinhardt R."/>
            <person name="Rollins J.A."/>
            <person name="Rounsley S."/>
            <person name="Schardl C.L."/>
            <person name="Schwartz D.C."/>
            <person name="Shenoy N."/>
            <person name="Shirasu K."/>
            <person name="Sikhakolli U.R."/>
            <person name="Stueber K."/>
            <person name="Sukno S.A."/>
            <person name="Sweigard J.A."/>
            <person name="Takano Y."/>
            <person name="Takahara H."/>
            <person name="Trail F."/>
            <person name="van der Does H.C."/>
            <person name="Voll L.M."/>
            <person name="Will I."/>
            <person name="Young S."/>
            <person name="Zeng Q."/>
            <person name="Zhang J."/>
            <person name="Zhou S."/>
            <person name="Dickman M.B."/>
            <person name="Schulze-Lefert P."/>
            <person name="Ver Loren van Themaat E."/>
            <person name="Ma L.-J."/>
            <person name="Vaillancourt L.J."/>
        </authorList>
    </citation>
    <scope>NUCLEOTIDE SEQUENCE [LARGE SCALE GENOMIC DNA]</scope>
    <source>
        <strain evidence="2">IMI 349063</strain>
    </source>
</reference>
<sequence>LEVSSGPRSTLFFSFHLHEACLLSSHNAKHGRAIRQARRQPSLVMERISEGEQQNLFAPQAPFSL</sequence>
<name>H1V9J6_COLHI</name>
<dbReference type="HOGENOM" id="CLU_2855811_0_0_1"/>
<dbReference type="Proteomes" id="UP000007174">
    <property type="component" value="Unassembled WGS sequence"/>
</dbReference>
<dbReference type="EMBL" id="CACQ02002203">
    <property type="protein sequence ID" value="CCF36899.1"/>
    <property type="molecule type" value="Genomic_DNA"/>
</dbReference>
<evidence type="ECO:0000313" key="2">
    <source>
        <dbReference type="Proteomes" id="UP000007174"/>
    </source>
</evidence>